<feature type="transmembrane region" description="Helical" evidence="7">
    <location>
        <begin position="484"/>
        <end position="503"/>
    </location>
</feature>
<dbReference type="NCBIfam" id="TIGR00914">
    <property type="entry name" value="2A0601"/>
    <property type="match status" value="1"/>
</dbReference>
<keyword evidence="6 7" id="KW-0472">Membrane</keyword>
<proteinExistence type="predicted"/>
<dbReference type="InterPro" id="IPR027463">
    <property type="entry name" value="AcrB_DN_DC_subdom"/>
</dbReference>
<dbReference type="Proteomes" id="UP000315995">
    <property type="component" value="Chromosome"/>
</dbReference>
<dbReference type="GO" id="GO:0005886">
    <property type="term" value="C:plasma membrane"/>
    <property type="evidence" value="ECO:0007669"/>
    <property type="project" value="UniProtKB-SubCell"/>
</dbReference>
<dbReference type="Gene3D" id="3.30.70.1430">
    <property type="entry name" value="Multidrug efflux transporter AcrB pore domain"/>
    <property type="match status" value="2"/>
</dbReference>
<dbReference type="SUPFAM" id="SSF82866">
    <property type="entry name" value="Multidrug efflux transporter AcrB transmembrane domain"/>
    <property type="match status" value="2"/>
</dbReference>
<keyword evidence="5 7" id="KW-1133">Transmembrane helix</keyword>
<dbReference type="GO" id="GO:0042910">
    <property type="term" value="F:xenobiotic transmembrane transporter activity"/>
    <property type="evidence" value="ECO:0007669"/>
    <property type="project" value="TreeGrafter"/>
</dbReference>
<feature type="transmembrane region" description="Helical" evidence="7">
    <location>
        <begin position="1015"/>
        <end position="1036"/>
    </location>
</feature>
<reference evidence="8 9" key="1">
    <citation type="submission" date="2019-06" db="EMBL/GenBank/DDBJ databases">
        <title>Persicimonas caeni gen. nov., sp. nov., a predatory bacterium isolated from solar saltern.</title>
        <authorList>
            <person name="Wang S."/>
        </authorList>
    </citation>
    <scope>NUCLEOTIDE SEQUENCE [LARGE SCALE GENOMIC DNA]</scope>
    <source>
        <strain evidence="8 9">YN101</strain>
    </source>
</reference>
<dbReference type="OrthoDB" id="9798415at2"/>
<keyword evidence="4 7" id="KW-0812">Transmembrane</keyword>
<sequence>MIRRIIDWCVENPLMVIIATLIAIGVGVWSIQNTPLDAIPDLSENQVIVYTEWSGRGPQVIEDQITYPLSANLQGIPKVKAIRATSFFGFSLVYVIFDEDAEIYWARSRVLEKLNYAQSELPEGVTPTLGPDGTGVGHVYWYVLRTSEENPQDLAKLRELQDYYIRYKLQSVEGVAEVASIGGFVKEYQVELDPTKLEAYGVSVGQVARAVKASNRDTGGKILEHSDIEYFVRGQGYFKDVEDIEQVVVKTSKDGVPVTIEQLGFVQLGTEIRRGMLDENGEGEVVGGVVAMRYGENAKEVIDRVKKKIDEIEPGLPAGVTIEPAYDRSKLIMKSVDTLTHSLTEEAIVVSLIILLFLFHIRSSLVVVLTLPVAVLIGFIFMKQMGITSNIMSLGGIAIAVGVIVDASIVMVENSYRKLAERPDDDPPSEEERKRIIKEACRQVGPALFFSMLIIITSFVPVFLLTGQEGKLFTPLAWTKTLTMIGASVLAITLVPVLLIIFLKGKLRPEEQNPISKFFVSIYTPFLRLVLRHPVITLLLAVGLVGATVPLMTGLEWDTNGDGEPETVVQKIGSEFMPSLDEGSILYMPVTLPNVSVTEAKRLLQVTDKIIAEHPEVSYVLGKVGRAETATDPAPVAMIETIVLLKPQDEWRPGITKNDIISELDAKLQIPGLSNGWTQPIINRINMLATGIRTDIGVKFFGPDLEKLGDLALEAEQLLRDVPGASDLYAERVTGGHYLNITPNREAIARYGMTVEDVNQVIEVAIGGMPTTTAVEGRSRFPVRVRYARDYRDSIDKIHDVLVSTSSGEQIPLGQVADIRFEEGPPMINSENGDLRSVVLLNVRGRDMGGFIQEAEKKLEENLEVPPGYSYTWSGQYENQKRANERLSLLIPMAILIIFMLLYVTFRNVGESLVVMLSVPFALVGGVWLLYFMDFNFSVAVWVGFIALFGVAVETGVVMLVYLHEALDERIEAKLAAAGIDAEDASGERVAEFIDASDVHQAAVDGAALRLRPKLMTAATTLIGLTPLLWATGTGSDVMKPIAVPMVGGMVSSVILVLFVIPVIFDMMKRWDLRRKKLTYSGMKH</sequence>
<dbReference type="Pfam" id="PF00873">
    <property type="entry name" value="ACR_tran"/>
    <property type="match status" value="2"/>
</dbReference>
<feature type="transmembrane region" description="Helical" evidence="7">
    <location>
        <begin position="939"/>
        <end position="963"/>
    </location>
</feature>
<feature type="transmembrane region" description="Helical" evidence="7">
    <location>
        <begin position="339"/>
        <end position="359"/>
    </location>
</feature>
<name>A0A4Y6PQ64_PERCE</name>
<accession>A0A5B8Y2I4</accession>
<dbReference type="EMBL" id="CP041186">
    <property type="protein sequence ID" value="QDG50147.1"/>
    <property type="molecule type" value="Genomic_DNA"/>
</dbReference>
<protein>
    <submittedName>
        <fullName evidence="8">Efflux RND transporter permease subunit</fullName>
    </submittedName>
</protein>
<dbReference type="PRINTS" id="PR00702">
    <property type="entry name" value="ACRIFLAVINRP"/>
</dbReference>
<gene>
    <name evidence="8" type="ORF">FIV42_05180</name>
</gene>
<keyword evidence="9" id="KW-1185">Reference proteome</keyword>
<dbReference type="RefSeq" id="WP_141196643.1">
    <property type="nucleotide sequence ID" value="NZ_CP041186.1"/>
</dbReference>
<feature type="transmembrane region" description="Helical" evidence="7">
    <location>
        <begin position="366"/>
        <end position="385"/>
    </location>
</feature>
<evidence type="ECO:0000256" key="5">
    <source>
        <dbReference type="ARBA" id="ARBA00022989"/>
    </source>
</evidence>
<dbReference type="InterPro" id="IPR001036">
    <property type="entry name" value="Acrflvin-R"/>
</dbReference>
<feature type="transmembrane region" description="Helical" evidence="7">
    <location>
        <begin position="535"/>
        <end position="555"/>
    </location>
</feature>
<evidence type="ECO:0000313" key="8">
    <source>
        <dbReference type="EMBL" id="QDG50147.1"/>
    </source>
</evidence>
<dbReference type="SUPFAM" id="SSF82714">
    <property type="entry name" value="Multidrug efflux transporter AcrB TolC docking domain, DN and DC subdomains"/>
    <property type="match status" value="2"/>
</dbReference>
<dbReference type="PANTHER" id="PTHR32063:SF19">
    <property type="entry name" value="CATION EFFLUX SYSTEM PROTEIN CUSA"/>
    <property type="match status" value="1"/>
</dbReference>
<dbReference type="SUPFAM" id="SSF82693">
    <property type="entry name" value="Multidrug efflux transporter AcrB pore domain, PN1, PN2, PC1 and PC2 subdomains"/>
    <property type="match status" value="2"/>
</dbReference>
<organism evidence="8 9">
    <name type="scientific">Persicimonas caeni</name>
    <dbReference type="NCBI Taxonomy" id="2292766"/>
    <lineage>
        <taxon>Bacteria</taxon>
        <taxon>Deltaproteobacteria</taxon>
        <taxon>Bradymonadales</taxon>
        <taxon>Bradymonadaceae</taxon>
        <taxon>Persicimonas</taxon>
    </lineage>
</organism>
<dbReference type="Gene3D" id="3.30.70.1320">
    <property type="entry name" value="Multidrug efflux transporter AcrB pore domain like"/>
    <property type="match status" value="1"/>
</dbReference>
<feature type="transmembrane region" description="Helical" evidence="7">
    <location>
        <begin position="12"/>
        <end position="31"/>
    </location>
</feature>
<feature type="transmembrane region" description="Helical" evidence="7">
    <location>
        <begin position="887"/>
        <end position="906"/>
    </location>
</feature>
<feature type="transmembrane region" description="Helical" evidence="7">
    <location>
        <begin position="391"/>
        <end position="412"/>
    </location>
</feature>
<evidence type="ECO:0000256" key="2">
    <source>
        <dbReference type="ARBA" id="ARBA00022448"/>
    </source>
</evidence>
<dbReference type="Gene3D" id="3.30.70.1440">
    <property type="entry name" value="Multidrug efflux transporter AcrB pore domain"/>
    <property type="match status" value="1"/>
</dbReference>
<comment type="subcellular location">
    <subcellularLocation>
        <location evidence="1">Cell membrane</location>
        <topology evidence="1">Multi-pass membrane protein</topology>
    </subcellularLocation>
</comment>
<dbReference type="Gene3D" id="1.20.1640.10">
    <property type="entry name" value="Multidrug efflux transporter AcrB transmembrane domain"/>
    <property type="match status" value="3"/>
</dbReference>
<feature type="transmembrane region" description="Helical" evidence="7">
    <location>
        <begin position="1042"/>
        <end position="1065"/>
    </location>
</feature>
<dbReference type="AlphaFoldDB" id="A0A4Y6PQ64"/>
<evidence type="ECO:0000256" key="6">
    <source>
        <dbReference type="ARBA" id="ARBA00023136"/>
    </source>
</evidence>
<evidence type="ECO:0000256" key="3">
    <source>
        <dbReference type="ARBA" id="ARBA00022475"/>
    </source>
</evidence>
<evidence type="ECO:0000256" key="7">
    <source>
        <dbReference type="SAM" id="Phobius"/>
    </source>
</evidence>
<keyword evidence="2" id="KW-0813">Transport</keyword>
<dbReference type="GO" id="GO:0008324">
    <property type="term" value="F:monoatomic cation transmembrane transporter activity"/>
    <property type="evidence" value="ECO:0007669"/>
    <property type="project" value="InterPro"/>
</dbReference>
<dbReference type="InterPro" id="IPR004763">
    <property type="entry name" value="CusA-like"/>
</dbReference>
<evidence type="ECO:0000256" key="4">
    <source>
        <dbReference type="ARBA" id="ARBA00022692"/>
    </source>
</evidence>
<accession>A0A4Y6PQ64</accession>
<keyword evidence="3" id="KW-1003">Cell membrane</keyword>
<feature type="transmembrane region" description="Helical" evidence="7">
    <location>
        <begin position="913"/>
        <end position="933"/>
    </location>
</feature>
<evidence type="ECO:0000313" key="9">
    <source>
        <dbReference type="Proteomes" id="UP000315995"/>
    </source>
</evidence>
<evidence type="ECO:0000256" key="1">
    <source>
        <dbReference type="ARBA" id="ARBA00004651"/>
    </source>
</evidence>
<feature type="transmembrane region" description="Helical" evidence="7">
    <location>
        <begin position="444"/>
        <end position="464"/>
    </location>
</feature>
<dbReference type="PANTHER" id="PTHR32063">
    <property type="match status" value="1"/>
</dbReference>
<dbReference type="Gene3D" id="3.30.2090.10">
    <property type="entry name" value="Multidrug efflux transporter AcrB TolC docking domain, DN and DC subdomains"/>
    <property type="match status" value="2"/>
</dbReference>